<evidence type="ECO:0000256" key="1">
    <source>
        <dbReference type="ARBA" id="ARBA00004141"/>
    </source>
</evidence>
<feature type="transmembrane region" description="Helical" evidence="5">
    <location>
        <begin position="78"/>
        <end position="96"/>
    </location>
</feature>
<accession>A0A1S9D4A3</accession>
<dbReference type="PANTHER" id="PTHR23501">
    <property type="entry name" value="MAJOR FACILITATOR SUPERFAMILY"/>
    <property type="match status" value="1"/>
</dbReference>
<proteinExistence type="predicted"/>
<dbReference type="InterPro" id="IPR011701">
    <property type="entry name" value="MFS"/>
</dbReference>
<evidence type="ECO:0000256" key="3">
    <source>
        <dbReference type="ARBA" id="ARBA00022989"/>
    </source>
</evidence>
<evidence type="ECO:0000256" key="2">
    <source>
        <dbReference type="ARBA" id="ARBA00022692"/>
    </source>
</evidence>
<evidence type="ECO:0000256" key="4">
    <source>
        <dbReference type="ARBA" id="ARBA00023136"/>
    </source>
</evidence>
<feature type="transmembrane region" description="Helical" evidence="5">
    <location>
        <begin position="48"/>
        <end position="66"/>
    </location>
</feature>
<sequence length="647" mass="71174">MSAQLPSLQDNHRLQMVVAALFLALFLATIDQTIVRTVAPTLDTDTRYIDLWTVTFVPMIGVFQILYSHLHSLFSIKIVYLLAIHLFELGSVIYTTAPNSITMLHGRAIAGAGAAGICTGGFELIGKIIPPDYFLSCIGIMLAILSFAPAVGIFIGSAFTDRSIWQWSVYVNLPLGSLIMYYLDGTTTTDHKEQAEELLAKFFPPLPNDIKEEGTRPQRAPVEMSAITMEVERQLFKAKSWKAPGEDGLPAIRPISLLATLGKVLELVAAERISHAVETYGLLPTSHFGARKQRSAEQALLLLQEQIYTAWRGRRVVSLISFDVKGAYTGVTRPTGQSNRRGIEAIINEALGWERRSGATFEAERTAIIHFTPKAHKSEQEPFTIKGQAVEPKDHVKILGVLMDTRLKYKEHIARAASKGLEAAMEIRRLRGLSPSTARQLFTSTVTPVVDYASNVWMHALKDKAIGPINRVQRVGAQAIVGIFLTVTTSVAEAEAHIAAAHSRLWRRAVKMWTDIHTLPETNPLRRNAARIKEFRRFHRSPLYQVADALIGIEIETLETINSFTLAPWEDRVQTDMGETSETQTEAGGSIQIAVSSSARNGVVGFGGVVQKQLPKYIKPKLKSISVTLGARSEKNPYSGGAGSNGT</sequence>
<dbReference type="Proteomes" id="UP000190312">
    <property type="component" value="Unassembled WGS sequence"/>
</dbReference>
<dbReference type="Pfam" id="PF07690">
    <property type="entry name" value="MFS_1"/>
    <property type="match status" value="1"/>
</dbReference>
<evidence type="ECO:0000313" key="7">
    <source>
        <dbReference type="Proteomes" id="UP000190312"/>
    </source>
</evidence>
<comment type="subcellular location">
    <subcellularLocation>
        <location evidence="1">Membrane</location>
        <topology evidence="1">Multi-pass membrane protein</topology>
    </subcellularLocation>
</comment>
<dbReference type="PRINTS" id="PR01345">
    <property type="entry name" value="CERVTRCPTASE"/>
</dbReference>
<evidence type="ECO:0000256" key="5">
    <source>
        <dbReference type="SAM" id="Phobius"/>
    </source>
</evidence>
<dbReference type="Gene3D" id="1.20.1250.20">
    <property type="entry name" value="MFS general substrate transporter like domains"/>
    <property type="match status" value="1"/>
</dbReference>
<evidence type="ECO:0000313" key="6">
    <source>
        <dbReference type="EMBL" id="OOO03898.1"/>
    </source>
</evidence>
<gene>
    <name evidence="6" type="ORF">OAory_01095390</name>
</gene>
<reference evidence="6 7" key="1">
    <citation type="submission" date="2016-10" db="EMBL/GenBank/DDBJ databases">
        <title>Genome sequencing of Aspergillus oryzae BCC7051.</title>
        <authorList>
            <person name="Thammarongtham C."/>
            <person name="Vorapreeda T."/>
            <person name="Nookaew I."/>
            <person name="Srisuk T."/>
            <person name="Land M."/>
            <person name="Jeennor S."/>
            <person name="Laoteng K."/>
        </authorList>
    </citation>
    <scope>NUCLEOTIDE SEQUENCE [LARGE SCALE GENOMIC DNA]</scope>
    <source>
        <strain evidence="6 7">BCC7051</strain>
    </source>
</reference>
<keyword evidence="3 5" id="KW-1133">Transmembrane helix</keyword>
<dbReference type="VEuPathDB" id="FungiDB:AO090010000290"/>
<dbReference type="VEuPathDB" id="FungiDB:AO090166000024"/>
<name>A0A1S9D4A3_ASPOZ</name>
<dbReference type="PANTHER" id="PTHR23501:SF198">
    <property type="entry name" value="AZOLE RESISTANCE PROTEIN 1-RELATED"/>
    <property type="match status" value="1"/>
</dbReference>
<dbReference type="SUPFAM" id="SSF103473">
    <property type="entry name" value="MFS general substrate transporter"/>
    <property type="match status" value="1"/>
</dbReference>
<organism evidence="6 7">
    <name type="scientific">Aspergillus oryzae</name>
    <name type="common">Yellow koji mold</name>
    <dbReference type="NCBI Taxonomy" id="5062"/>
    <lineage>
        <taxon>Eukaryota</taxon>
        <taxon>Fungi</taxon>
        <taxon>Dikarya</taxon>
        <taxon>Ascomycota</taxon>
        <taxon>Pezizomycotina</taxon>
        <taxon>Eurotiomycetes</taxon>
        <taxon>Eurotiomycetidae</taxon>
        <taxon>Eurotiales</taxon>
        <taxon>Aspergillaceae</taxon>
        <taxon>Aspergillus</taxon>
        <taxon>Aspergillus subgen. Circumdati</taxon>
    </lineage>
</organism>
<comment type="caution">
    <text evidence="6">The sequence shown here is derived from an EMBL/GenBank/DDBJ whole genome shotgun (WGS) entry which is preliminary data.</text>
</comment>
<dbReference type="GO" id="GO:0022857">
    <property type="term" value="F:transmembrane transporter activity"/>
    <property type="evidence" value="ECO:0007669"/>
    <property type="project" value="InterPro"/>
</dbReference>
<keyword evidence="2 5" id="KW-0812">Transmembrane</keyword>
<dbReference type="InterPro" id="IPR036259">
    <property type="entry name" value="MFS_trans_sf"/>
</dbReference>
<feature type="transmembrane region" description="Helical" evidence="5">
    <location>
        <begin position="108"/>
        <end position="126"/>
    </location>
</feature>
<dbReference type="EMBL" id="MKZY01000012">
    <property type="protein sequence ID" value="OOO03898.1"/>
    <property type="molecule type" value="Genomic_DNA"/>
</dbReference>
<dbReference type="AlphaFoldDB" id="A0A1S9D4A3"/>
<feature type="transmembrane region" description="Helical" evidence="5">
    <location>
        <begin position="133"/>
        <end position="158"/>
    </location>
</feature>
<dbReference type="GO" id="GO:0005886">
    <property type="term" value="C:plasma membrane"/>
    <property type="evidence" value="ECO:0007669"/>
    <property type="project" value="TreeGrafter"/>
</dbReference>
<keyword evidence="4 5" id="KW-0472">Membrane</keyword>
<protein>
    <submittedName>
        <fullName evidence="6">Major facilitator superfamily MFS_1</fullName>
    </submittedName>
</protein>